<proteinExistence type="predicted"/>
<dbReference type="EMBL" id="BKCP01006515">
    <property type="protein sequence ID" value="GER43145.1"/>
    <property type="molecule type" value="Genomic_DNA"/>
</dbReference>
<sequence length="122" mass="13480">MVVDGGLGVEYIDERQEGGAARVFVRADAGLTCDRSEWQSPERGTTTKLGGHRFGPLTRFLGSVEYRFGPRSSLRVGLSDPVIGGDFDGSDFGVHQRRCEGQRVAHNEISGVRVRIRNRVYI</sequence>
<evidence type="ECO:0000313" key="1">
    <source>
        <dbReference type="EMBL" id="GER43145.1"/>
    </source>
</evidence>
<protein>
    <submittedName>
        <fullName evidence="1">Cytochrome P450</fullName>
    </submittedName>
</protein>
<dbReference type="AlphaFoldDB" id="A0A5A7QCV3"/>
<organism evidence="1 2">
    <name type="scientific">Striga asiatica</name>
    <name type="common">Asiatic witchweed</name>
    <name type="synonym">Buchnera asiatica</name>
    <dbReference type="NCBI Taxonomy" id="4170"/>
    <lineage>
        <taxon>Eukaryota</taxon>
        <taxon>Viridiplantae</taxon>
        <taxon>Streptophyta</taxon>
        <taxon>Embryophyta</taxon>
        <taxon>Tracheophyta</taxon>
        <taxon>Spermatophyta</taxon>
        <taxon>Magnoliopsida</taxon>
        <taxon>eudicotyledons</taxon>
        <taxon>Gunneridae</taxon>
        <taxon>Pentapetalae</taxon>
        <taxon>asterids</taxon>
        <taxon>lamiids</taxon>
        <taxon>Lamiales</taxon>
        <taxon>Orobanchaceae</taxon>
        <taxon>Buchnereae</taxon>
        <taxon>Striga</taxon>
    </lineage>
</organism>
<gene>
    <name evidence="1" type="ORF">STAS_19981</name>
</gene>
<dbReference type="Proteomes" id="UP000325081">
    <property type="component" value="Unassembled WGS sequence"/>
</dbReference>
<name>A0A5A7QCV3_STRAF</name>
<accession>A0A5A7QCV3</accession>
<evidence type="ECO:0000313" key="2">
    <source>
        <dbReference type="Proteomes" id="UP000325081"/>
    </source>
</evidence>
<keyword evidence="2" id="KW-1185">Reference proteome</keyword>
<comment type="caution">
    <text evidence="1">The sequence shown here is derived from an EMBL/GenBank/DDBJ whole genome shotgun (WGS) entry which is preliminary data.</text>
</comment>
<reference evidence="2" key="1">
    <citation type="journal article" date="2019" name="Curr. Biol.">
        <title>Genome Sequence of Striga asiatica Provides Insight into the Evolution of Plant Parasitism.</title>
        <authorList>
            <person name="Yoshida S."/>
            <person name="Kim S."/>
            <person name="Wafula E.K."/>
            <person name="Tanskanen J."/>
            <person name="Kim Y.M."/>
            <person name="Honaas L."/>
            <person name="Yang Z."/>
            <person name="Spallek T."/>
            <person name="Conn C.E."/>
            <person name="Ichihashi Y."/>
            <person name="Cheong K."/>
            <person name="Cui S."/>
            <person name="Der J.P."/>
            <person name="Gundlach H."/>
            <person name="Jiao Y."/>
            <person name="Hori C."/>
            <person name="Ishida J.K."/>
            <person name="Kasahara H."/>
            <person name="Kiba T."/>
            <person name="Kim M.S."/>
            <person name="Koo N."/>
            <person name="Laohavisit A."/>
            <person name="Lee Y.H."/>
            <person name="Lumba S."/>
            <person name="McCourt P."/>
            <person name="Mortimer J.C."/>
            <person name="Mutuku J.M."/>
            <person name="Nomura T."/>
            <person name="Sasaki-Sekimoto Y."/>
            <person name="Seto Y."/>
            <person name="Wang Y."/>
            <person name="Wakatake T."/>
            <person name="Sakakibara H."/>
            <person name="Demura T."/>
            <person name="Yamaguchi S."/>
            <person name="Yoneyama K."/>
            <person name="Manabe R.I."/>
            <person name="Nelson D.C."/>
            <person name="Schulman A.H."/>
            <person name="Timko M.P."/>
            <person name="dePamphilis C.W."/>
            <person name="Choi D."/>
            <person name="Shirasu K."/>
        </authorList>
    </citation>
    <scope>NUCLEOTIDE SEQUENCE [LARGE SCALE GENOMIC DNA]</scope>
    <source>
        <strain evidence="2">cv. UVA1</strain>
    </source>
</reference>